<keyword evidence="3" id="KW-1185">Reference proteome</keyword>
<gene>
    <name evidence="2" type="ORF">XENOCAPTIV_008697</name>
</gene>
<evidence type="ECO:0000313" key="3">
    <source>
        <dbReference type="Proteomes" id="UP001434883"/>
    </source>
</evidence>
<protein>
    <submittedName>
        <fullName evidence="2">Uncharacterized protein</fullName>
    </submittedName>
</protein>
<feature type="compositionally biased region" description="Polar residues" evidence="1">
    <location>
        <begin position="41"/>
        <end position="52"/>
    </location>
</feature>
<feature type="region of interest" description="Disordered" evidence="1">
    <location>
        <begin position="1"/>
        <end position="64"/>
    </location>
</feature>
<proteinExistence type="predicted"/>
<evidence type="ECO:0000313" key="2">
    <source>
        <dbReference type="EMBL" id="MEQ2205675.1"/>
    </source>
</evidence>
<organism evidence="2 3">
    <name type="scientific">Xenoophorus captivus</name>
    <dbReference type="NCBI Taxonomy" id="1517983"/>
    <lineage>
        <taxon>Eukaryota</taxon>
        <taxon>Metazoa</taxon>
        <taxon>Chordata</taxon>
        <taxon>Craniata</taxon>
        <taxon>Vertebrata</taxon>
        <taxon>Euteleostomi</taxon>
        <taxon>Actinopterygii</taxon>
        <taxon>Neopterygii</taxon>
        <taxon>Teleostei</taxon>
        <taxon>Neoteleostei</taxon>
        <taxon>Acanthomorphata</taxon>
        <taxon>Ovalentaria</taxon>
        <taxon>Atherinomorphae</taxon>
        <taxon>Cyprinodontiformes</taxon>
        <taxon>Goodeidae</taxon>
        <taxon>Xenoophorus</taxon>
    </lineage>
</organism>
<feature type="non-terminal residue" evidence="2">
    <location>
        <position position="1"/>
    </location>
</feature>
<comment type="caution">
    <text evidence="2">The sequence shown here is derived from an EMBL/GenBank/DDBJ whole genome shotgun (WGS) entry which is preliminary data.</text>
</comment>
<accession>A0ABV0RC35</accession>
<name>A0ABV0RC35_9TELE</name>
<sequence length="64" mass="6671">LLKTVGKMSATASPDDPSPHHPRRKAEDRDQTAAAAAKPQKSPSSYGHTQEVGSLPDRAGLHGG</sequence>
<dbReference type="EMBL" id="JAHRIN010042212">
    <property type="protein sequence ID" value="MEQ2205675.1"/>
    <property type="molecule type" value="Genomic_DNA"/>
</dbReference>
<reference evidence="2 3" key="1">
    <citation type="submission" date="2021-06" db="EMBL/GenBank/DDBJ databases">
        <authorList>
            <person name="Palmer J.M."/>
        </authorList>
    </citation>
    <scope>NUCLEOTIDE SEQUENCE [LARGE SCALE GENOMIC DNA]</scope>
    <source>
        <strain evidence="2 3">XC_2019</strain>
        <tissue evidence="2">Muscle</tissue>
    </source>
</reference>
<dbReference type="Proteomes" id="UP001434883">
    <property type="component" value="Unassembled WGS sequence"/>
</dbReference>
<evidence type="ECO:0000256" key="1">
    <source>
        <dbReference type="SAM" id="MobiDB-lite"/>
    </source>
</evidence>